<proteinExistence type="predicted"/>
<sequence length="730" mass="82501">MAEGILLLTGSSSDGEASGVCSRARRRRQLRRKRRRCCLQAASEVIDLTGDDLVGKTAMYHDVEVIDLTQIEDTMVSPLHNGGYVSLDLIHSTPASVQPVYSPKILTTLDPERTLDMSHVLWDRKQPSPKEGAIQPACFQGSFALVPNYSGDSESSSHTTFNSDLGSLGSPQLDSDVFSLSPANDSSEHETFQDPVEDDPSSCPPEGDLNPQLSLPDQRHSPSSRFSQCPRNATTLPTGDQSVVERNNSTSGGVKLDAQEPVQQIDIKVWMKTLQYFPGVPVHHPFLHNVVCEKDARQNKQQKARPIPSRRLSMVSSTIEENFFRGTLDFLMDYVSTQYYPPKTTMQDVVRQILLSSEVQQEIQRDAYMLLMKIQALHPAKADTVVWDWNLLHEVMTEQEEKFPGRFLFLNYVIQTLEDDFQTTARQGILHKSIAKKMLSCDQCFSNLKELIDWLVAAVTGTRFSQHRDLQEASPLSETSVAKNSISVPELHSAKTAQIEDLSLHFQSQREVPLLQRMLSIAVEVDKSPICSVNKIAEMVFPSVLNIPERCQREAFLSSMECHLLRCKVLELIFHHSCNKPSCNKPINLPLSMEKILYFLTHLSVPIKYQFFCSQDNEVIWKRWDEMLHLLNLLVLSYHRIVLGHSRSSVCERINLIIKAAKPKLQSHDSITDADFRINSFQKQLLQTLGQPLPSAIKEKIDLLRVLFQTTTDIYRTFGQFDGPPGRESN</sequence>
<reference evidence="3" key="1">
    <citation type="submission" date="2025-08" db="UniProtKB">
        <authorList>
            <consortium name="RefSeq"/>
        </authorList>
    </citation>
    <scope>IDENTIFICATION</scope>
</reference>
<evidence type="ECO:0000313" key="3">
    <source>
        <dbReference type="RefSeq" id="XP_015265615.1"/>
    </source>
</evidence>
<gene>
    <name evidence="3" type="primary">SIMC1</name>
</gene>
<protein>
    <submittedName>
        <fullName evidence="3">SUMO-interacting motif-containing protein 1 isoform X1</fullName>
    </submittedName>
</protein>
<accession>A0ABM1JVX8</accession>
<feature type="compositionally biased region" description="Polar residues" evidence="1">
    <location>
        <begin position="150"/>
        <end position="173"/>
    </location>
</feature>
<dbReference type="PANTHER" id="PTHR23187">
    <property type="entry name" value="FLJ44216 PROTEIN-RELATED"/>
    <property type="match status" value="1"/>
</dbReference>
<feature type="region of interest" description="Disordered" evidence="1">
    <location>
        <begin position="150"/>
        <end position="254"/>
    </location>
</feature>
<dbReference type="InterPro" id="IPR052119">
    <property type="entry name" value="ElonginBC-PRC2_ViralRestrict"/>
</dbReference>
<dbReference type="PANTHER" id="PTHR23187:SF3">
    <property type="entry name" value="SUMO-INTERACTING MOTIF-CONTAINING PROTEIN 1"/>
    <property type="match status" value="1"/>
</dbReference>
<dbReference type="RefSeq" id="XP_015265615.1">
    <property type="nucleotide sequence ID" value="XM_015410129.1"/>
</dbReference>
<evidence type="ECO:0000313" key="2">
    <source>
        <dbReference type="Proteomes" id="UP000694871"/>
    </source>
</evidence>
<keyword evidence="2" id="KW-1185">Reference proteome</keyword>
<dbReference type="Proteomes" id="UP000694871">
    <property type="component" value="Unplaced"/>
</dbReference>
<dbReference type="GeneID" id="107109487"/>
<evidence type="ECO:0000256" key="1">
    <source>
        <dbReference type="SAM" id="MobiDB-lite"/>
    </source>
</evidence>
<name>A0ABM1JVX8_GEKJA</name>
<feature type="compositionally biased region" description="Polar residues" evidence="1">
    <location>
        <begin position="211"/>
        <end position="252"/>
    </location>
</feature>
<organism evidence="2 3">
    <name type="scientific">Gekko japonicus</name>
    <name type="common">Schlegel's Japanese gecko</name>
    <dbReference type="NCBI Taxonomy" id="146911"/>
    <lineage>
        <taxon>Eukaryota</taxon>
        <taxon>Metazoa</taxon>
        <taxon>Chordata</taxon>
        <taxon>Craniata</taxon>
        <taxon>Vertebrata</taxon>
        <taxon>Euteleostomi</taxon>
        <taxon>Lepidosauria</taxon>
        <taxon>Squamata</taxon>
        <taxon>Bifurcata</taxon>
        <taxon>Gekkota</taxon>
        <taxon>Gekkonidae</taxon>
        <taxon>Gekkoninae</taxon>
        <taxon>Gekko</taxon>
    </lineage>
</organism>